<keyword evidence="2" id="KW-0560">Oxidoreductase</keyword>
<dbReference type="GO" id="GO:0050661">
    <property type="term" value="F:NADP binding"/>
    <property type="evidence" value="ECO:0007669"/>
    <property type="project" value="TreeGrafter"/>
</dbReference>
<dbReference type="eggNOG" id="COG0169">
    <property type="taxonomic scope" value="Bacteria"/>
</dbReference>
<proteinExistence type="predicted"/>
<protein>
    <submittedName>
        <fullName evidence="2">Shikimate dehydrogenase</fullName>
        <ecNumber evidence="2">1.1.1.25</ecNumber>
    </submittedName>
</protein>
<dbReference type="Gene3D" id="3.40.50.720">
    <property type="entry name" value="NAD(P)-binding Rossmann-like Domain"/>
    <property type="match status" value="1"/>
</dbReference>
<feature type="domain" description="Shikimate dehydrogenase substrate binding N-terminal" evidence="1">
    <location>
        <begin position="85"/>
        <end position="153"/>
    </location>
</feature>
<dbReference type="Pfam" id="PF08501">
    <property type="entry name" value="Shikimate_dh_N"/>
    <property type="match status" value="1"/>
</dbReference>
<sequence length="334" mass="35594">MRGVFHSLPIHAEIGRSPPRDRSHSASRSVRFRTEIGPLRDAGAISLLNLPSGAPEWHHGHVRDITKDTRLCISLSARPTNIGTRFHNHLYEVLDLDFVYKAFTTDDITAAIAGVRGLGIRGCSVSMPWKEDVIALVDEMTPSADAIHSVNTIVNDDGRLVAYNTDFIAIRALLDIHEVPRTSCAVLGAGGMAKACVAALKDAGFPPGTVVARNTVTGPALAERYGWSWAASSEELDDGDAALLLNATPIGMAGGPAEHDLPVGEELIRAADVVFDVVAFPSRTPLVCAARDAGRPVISGAEVIALQAAEQFALYTGVRPTPEQVEEASRISRA</sequence>
<dbReference type="SUPFAM" id="SSF53223">
    <property type="entry name" value="Aminoacid dehydrogenase-like, N-terminal domain"/>
    <property type="match status" value="1"/>
</dbReference>
<dbReference type="InterPro" id="IPR013708">
    <property type="entry name" value="Shikimate_DH-bd_N"/>
</dbReference>
<dbReference type="GO" id="GO:0004764">
    <property type="term" value="F:shikimate 3-dehydrogenase (NADP+) activity"/>
    <property type="evidence" value="ECO:0007669"/>
    <property type="project" value="UniProtKB-EC"/>
</dbReference>
<dbReference type="InterPro" id="IPR022893">
    <property type="entry name" value="Shikimate_DH_fam"/>
</dbReference>
<evidence type="ECO:0000313" key="2">
    <source>
        <dbReference type="EMBL" id="EJF47369.1"/>
    </source>
</evidence>
<name>J0NJS0_9ACTO</name>
<dbReference type="EC" id="1.1.1.25" evidence="2"/>
<dbReference type="InterPro" id="IPR046346">
    <property type="entry name" value="Aminoacid_DH-like_N_sf"/>
</dbReference>
<dbReference type="Proteomes" id="UP000002941">
    <property type="component" value="Unassembled WGS sequence"/>
</dbReference>
<reference evidence="2 3" key="1">
    <citation type="submission" date="2012-05" db="EMBL/GenBank/DDBJ databases">
        <authorList>
            <person name="Harkins D.M."/>
            <person name="Madupu R."/>
            <person name="Durkin A.S."/>
            <person name="Torralba M."/>
            <person name="Methe B."/>
            <person name="Sutton G.G."/>
            <person name="Nelson K.E."/>
        </authorList>
    </citation>
    <scope>NUCLEOTIDE SEQUENCE [LARGE SCALE GENOMIC DNA]</scope>
    <source>
        <strain evidence="2 3">F0489</strain>
    </source>
</reference>
<dbReference type="PANTHER" id="PTHR21089">
    <property type="entry name" value="SHIKIMATE DEHYDROGENASE"/>
    <property type="match status" value="1"/>
</dbReference>
<dbReference type="PANTHER" id="PTHR21089:SF9">
    <property type="entry name" value="SHIKIMATE DEHYDROGENASE-LIKE PROTEIN HI_0607"/>
    <property type="match status" value="1"/>
</dbReference>
<accession>J0NJS0</accession>
<dbReference type="PATRIC" id="fig|1125718.3.peg.316"/>
<organism evidence="2 3">
    <name type="scientific">Actinomyces massiliensis F0489</name>
    <dbReference type="NCBI Taxonomy" id="1125718"/>
    <lineage>
        <taxon>Bacteria</taxon>
        <taxon>Bacillati</taxon>
        <taxon>Actinomycetota</taxon>
        <taxon>Actinomycetes</taxon>
        <taxon>Actinomycetales</taxon>
        <taxon>Actinomycetaceae</taxon>
        <taxon>Actinomyces</taxon>
    </lineage>
</organism>
<dbReference type="GO" id="GO:0019632">
    <property type="term" value="P:shikimate metabolic process"/>
    <property type="evidence" value="ECO:0007669"/>
    <property type="project" value="TreeGrafter"/>
</dbReference>
<comment type="caution">
    <text evidence="2">The sequence shown here is derived from an EMBL/GenBank/DDBJ whole genome shotgun (WGS) entry which is preliminary data.</text>
</comment>
<dbReference type="SUPFAM" id="SSF51735">
    <property type="entry name" value="NAD(P)-binding Rossmann-fold domains"/>
    <property type="match status" value="1"/>
</dbReference>
<keyword evidence="3" id="KW-1185">Reference proteome</keyword>
<evidence type="ECO:0000259" key="1">
    <source>
        <dbReference type="Pfam" id="PF08501"/>
    </source>
</evidence>
<dbReference type="NCBIfam" id="NF009202">
    <property type="entry name" value="PRK12550.1"/>
    <property type="match status" value="1"/>
</dbReference>
<dbReference type="Gene3D" id="3.40.50.10860">
    <property type="entry name" value="Leucine Dehydrogenase, chain A, domain 1"/>
    <property type="match status" value="1"/>
</dbReference>
<dbReference type="CDD" id="cd01065">
    <property type="entry name" value="NAD_bind_Shikimate_DH"/>
    <property type="match status" value="1"/>
</dbReference>
<dbReference type="EMBL" id="AKFT01000015">
    <property type="protein sequence ID" value="EJF47369.1"/>
    <property type="molecule type" value="Genomic_DNA"/>
</dbReference>
<dbReference type="AlphaFoldDB" id="J0NJS0"/>
<evidence type="ECO:0000313" key="3">
    <source>
        <dbReference type="Proteomes" id="UP000002941"/>
    </source>
</evidence>
<gene>
    <name evidence="2" type="ORF">HMPREF1318_1055</name>
</gene>
<dbReference type="InterPro" id="IPR036291">
    <property type="entry name" value="NAD(P)-bd_dom_sf"/>
</dbReference>
<dbReference type="GO" id="GO:0005829">
    <property type="term" value="C:cytosol"/>
    <property type="evidence" value="ECO:0007669"/>
    <property type="project" value="TreeGrafter"/>
</dbReference>
<dbReference type="GO" id="GO:0009423">
    <property type="term" value="P:chorismate biosynthetic process"/>
    <property type="evidence" value="ECO:0007669"/>
    <property type="project" value="TreeGrafter"/>
</dbReference>